<dbReference type="Pfam" id="PF17482">
    <property type="entry name" value="Phage_sheath_1C"/>
    <property type="match status" value="1"/>
</dbReference>
<keyword evidence="7" id="KW-1185">Reference proteome</keyword>
<evidence type="ECO:0000259" key="3">
    <source>
        <dbReference type="Pfam" id="PF17481"/>
    </source>
</evidence>
<dbReference type="Proteomes" id="UP001285921">
    <property type="component" value="Unassembled WGS sequence"/>
</dbReference>
<dbReference type="Gene3D" id="2.60.40.4290">
    <property type="match status" value="1"/>
</dbReference>
<feature type="domain" description="Tail sheath protein Gp18-like" evidence="5">
    <location>
        <begin position="33"/>
        <end position="90"/>
    </location>
</feature>
<proteinExistence type="inferred from homology"/>
<feature type="domain" description="Phage tail sheath protein-like beta-sandwich" evidence="3">
    <location>
        <begin position="91"/>
        <end position="180"/>
    </location>
</feature>
<feature type="domain" description="Tail sheath protein subtilisin-like" evidence="2">
    <location>
        <begin position="181"/>
        <end position="329"/>
    </location>
</feature>
<comment type="caution">
    <text evidence="6">The sequence shown here is derived from an EMBL/GenBank/DDBJ whole genome shotgun (WGS) entry which is preliminary data.</text>
</comment>
<evidence type="ECO:0000256" key="1">
    <source>
        <dbReference type="ARBA" id="ARBA00008005"/>
    </source>
</evidence>
<comment type="similarity">
    <text evidence="1">Belongs to the myoviridae tail sheath protein family.</text>
</comment>
<dbReference type="InterPro" id="IPR020287">
    <property type="entry name" value="Tail_sheath_C"/>
</dbReference>
<dbReference type="InterPro" id="IPR054564">
    <property type="entry name" value="Gp18_domIII_N"/>
</dbReference>
<name>A0ABQ6NKY0_9BACL</name>
<reference evidence="6 7" key="1">
    <citation type="submission" date="2023-05" db="EMBL/GenBank/DDBJ databases">
        <title>Draft genome of Paenibacillus sp. CCS26.</title>
        <authorList>
            <person name="Akita H."/>
            <person name="Shinto Y."/>
            <person name="Kimura Z."/>
        </authorList>
    </citation>
    <scope>NUCLEOTIDE SEQUENCE [LARGE SCALE GENOMIC DNA]</scope>
    <source>
        <strain evidence="6 7">CCS26</strain>
    </source>
</reference>
<evidence type="ECO:0000259" key="2">
    <source>
        <dbReference type="Pfam" id="PF04984"/>
    </source>
</evidence>
<sequence length="438" mass="46631">MAGGTFTMQNKVRPGVYVNVGGKGQALGTLGIRGIAAMALPLSWGAPQKMITLEAGDDSLTKLGYDLNAGSTLPVREALKRAKTLFIYRLNTGEKATITIGQLTATAKYGGIRGNDLMVVIENNIDDSAKYDVKTFVDQAQADQQTVTTISELKANDWVDWTGTGALTPSAGAPLAGGTNGAVTNADHLNFLSALELFDFNTVAYVGTDNTLKNVYTSFVKRLRDDEGKKVQAVVENDPAADYEGVISVKNGVVLGDGTILTAAQATAWVAGATAAADVNESLTYSVYDDAVDVSPRYTNSQINAALRNGEFVFTASNGRAVVEQDINSLTSFTAEKTKAFSKNRVIRVLDGINNDFVRIFSDYYLGKVSNNAAGRNLLKSECINNIGTLQGIGAVQNFDAQNDISVYAGQESDAVNIDLNVQPVDSVEKIYITVTVN</sequence>
<dbReference type="Pfam" id="PF17481">
    <property type="entry name" value="Phage_sheath_domII"/>
    <property type="match status" value="1"/>
</dbReference>
<evidence type="ECO:0000313" key="6">
    <source>
        <dbReference type="EMBL" id="GMK45218.1"/>
    </source>
</evidence>
<organism evidence="6 7">
    <name type="scientific">Paenibacillus glycanilyticus</name>
    <dbReference type="NCBI Taxonomy" id="126569"/>
    <lineage>
        <taxon>Bacteria</taxon>
        <taxon>Bacillati</taxon>
        <taxon>Bacillota</taxon>
        <taxon>Bacilli</taxon>
        <taxon>Bacillales</taxon>
        <taxon>Paenibacillaceae</taxon>
        <taxon>Paenibacillus</taxon>
    </lineage>
</organism>
<accession>A0ABQ6NKY0</accession>
<dbReference type="Gene3D" id="3.30.1490.360">
    <property type="match status" value="1"/>
</dbReference>
<gene>
    <name evidence="6" type="ORF">PghCCS26_23460</name>
</gene>
<feature type="domain" description="Tail sheath protein C-terminal" evidence="4">
    <location>
        <begin position="336"/>
        <end position="437"/>
    </location>
</feature>
<dbReference type="Gene3D" id="3.30.360.90">
    <property type="match status" value="1"/>
</dbReference>
<dbReference type="EMBL" id="BTCL01000006">
    <property type="protein sequence ID" value="GMK45218.1"/>
    <property type="molecule type" value="Genomic_DNA"/>
</dbReference>
<protein>
    <recommendedName>
        <fullName evidence="8">Phage tail sheath protein</fullName>
    </recommendedName>
</protein>
<dbReference type="Pfam" id="PF04984">
    <property type="entry name" value="Phage_sheath_1"/>
    <property type="match status" value="1"/>
</dbReference>
<evidence type="ECO:0008006" key="8">
    <source>
        <dbReference type="Google" id="ProtNLM"/>
    </source>
</evidence>
<evidence type="ECO:0000313" key="7">
    <source>
        <dbReference type="Proteomes" id="UP001285921"/>
    </source>
</evidence>
<evidence type="ECO:0000259" key="4">
    <source>
        <dbReference type="Pfam" id="PF17482"/>
    </source>
</evidence>
<dbReference type="InterPro" id="IPR035089">
    <property type="entry name" value="Phage_sheath_subtilisin"/>
</dbReference>
<dbReference type="InterPro" id="IPR035326">
    <property type="entry name" value="Beta_sandwich_Seath"/>
</dbReference>
<dbReference type="RefSeq" id="WP_317980002.1">
    <property type="nucleotide sequence ID" value="NZ_BTCL01000006.1"/>
</dbReference>
<evidence type="ECO:0000259" key="5">
    <source>
        <dbReference type="Pfam" id="PF22671"/>
    </source>
</evidence>
<dbReference type="Pfam" id="PF22671">
    <property type="entry name" value="Gp18_domIII_N"/>
    <property type="match status" value="1"/>
</dbReference>
<dbReference type="Gene3D" id="3.30.1370.220">
    <property type="match status" value="1"/>
</dbReference>
<dbReference type="Gene3D" id="3.40.50.11790">
    <property type="match status" value="1"/>
</dbReference>